<dbReference type="EMBL" id="JACGXN010000006">
    <property type="protein sequence ID" value="MBA8879971.1"/>
    <property type="molecule type" value="Genomic_DNA"/>
</dbReference>
<dbReference type="RefSeq" id="WP_182550640.1">
    <property type="nucleotide sequence ID" value="NZ_JACGXN010000006.1"/>
</dbReference>
<dbReference type="InterPro" id="IPR014942">
    <property type="entry name" value="AbiEii"/>
</dbReference>
<organism evidence="1 2">
    <name type="scientific">Phyllobacterium myrsinacearum</name>
    <dbReference type="NCBI Taxonomy" id="28101"/>
    <lineage>
        <taxon>Bacteria</taxon>
        <taxon>Pseudomonadati</taxon>
        <taxon>Pseudomonadota</taxon>
        <taxon>Alphaproteobacteria</taxon>
        <taxon>Hyphomicrobiales</taxon>
        <taxon>Phyllobacteriaceae</taxon>
        <taxon>Phyllobacterium</taxon>
    </lineage>
</organism>
<gene>
    <name evidence="1" type="ORF">FHW16_003690</name>
</gene>
<reference evidence="1 2" key="1">
    <citation type="submission" date="2020-07" db="EMBL/GenBank/DDBJ databases">
        <title>Genomic Encyclopedia of Type Strains, Phase IV (KMG-V): Genome sequencing to study the core and pangenomes of soil and plant-associated prokaryotes.</title>
        <authorList>
            <person name="Whitman W."/>
        </authorList>
    </citation>
    <scope>NUCLEOTIDE SEQUENCE [LARGE SCALE GENOMIC DNA]</scope>
    <source>
        <strain evidence="1 2">AN3</strain>
    </source>
</reference>
<dbReference type="AlphaFoldDB" id="A0A839EJ11"/>
<evidence type="ECO:0000313" key="1">
    <source>
        <dbReference type="EMBL" id="MBA8879971.1"/>
    </source>
</evidence>
<name>A0A839EJ11_9HYPH</name>
<protein>
    <recommendedName>
        <fullName evidence="3">Nucleotidyl transferase AbiEii/AbiGii toxin family protein</fullName>
    </recommendedName>
</protein>
<proteinExistence type="predicted"/>
<evidence type="ECO:0000313" key="2">
    <source>
        <dbReference type="Proteomes" id="UP000549052"/>
    </source>
</evidence>
<keyword evidence="2" id="KW-1185">Reference proteome</keyword>
<dbReference type="Pfam" id="PF08843">
    <property type="entry name" value="AbiEii"/>
    <property type="match status" value="1"/>
</dbReference>
<comment type="caution">
    <text evidence="1">The sequence shown here is derived from an EMBL/GenBank/DDBJ whole genome shotgun (WGS) entry which is preliminary data.</text>
</comment>
<evidence type="ECO:0008006" key="3">
    <source>
        <dbReference type="Google" id="ProtNLM"/>
    </source>
</evidence>
<accession>A0A839EJ11</accession>
<dbReference type="Proteomes" id="UP000549052">
    <property type="component" value="Unassembled WGS sequence"/>
</dbReference>
<sequence length="241" mass="27257">MREFKRQEHRVIIEALGLMDHAFLFANHCWFGGGTAIVLKLGEYRQSLDVDFLCSDADGYRELRSAAVEKGIRAFFPKPVESLRTFKIDQYGLRTALLLQGQTIKFEIIREARIEVQGHLDDQLGVPTLVPADMFAEKLLANADRCQDRSIAYRDAIDLGMLIRGYGSIPDAAVQKTTKAYGQDIKRKLVWVVNRLQDAEELRHAADVLNMNIEDAFEGIAALKSDVARIWPERPSPKRGL</sequence>